<reference evidence="2" key="1">
    <citation type="journal article" date="2015" name="Proc. Natl. Acad. Sci. U.S.A.">
        <title>Networks of energetic and metabolic interactions define dynamics in microbial communities.</title>
        <authorList>
            <person name="Embree M."/>
            <person name="Liu J.K."/>
            <person name="Al-Bassam M.M."/>
            <person name="Zengler K."/>
        </authorList>
    </citation>
    <scope>NUCLEOTIDE SEQUENCE</scope>
</reference>
<dbReference type="SUPFAM" id="SSF82649">
    <property type="entry name" value="SufE/NifU"/>
    <property type="match status" value="1"/>
</dbReference>
<feature type="domain" description="NIF system FeS cluster assembly NifU N-terminal" evidence="1">
    <location>
        <begin position="50"/>
        <end position="151"/>
    </location>
</feature>
<dbReference type="GO" id="GO:0005506">
    <property type="term" value="F:iron ion binding"/>
    <property type="evidence" value="ECO:0007669"/>
    <property type="project" value="InterPro"/>
</dbReference>
<organism evidence="2">
    <name type="scientific">hydrocarbon metagenome</name>
    <dbReference type="NCBI Taxonomy" id="938273"/>
    <lineage>
        <taxon>unclassified sequences</taxon>
        <taxon>metagenomes</taxon>
        <taxon>ecological metagenomes</taxon>
    </lineage>
</organism>
<name>A0A0W8G716_9ZZZZ</name>
<evidence type="ECO:0000313" key="2">
    <source>
        <dbReference type="EMBL" id="KUG28801.1"/>
    </source>
</evidence>
<protein>
    <submittedName>
        <fullName evidence="2">Iron-sulfur cluster assembly scaffold protein iscu/nifu-like</fullName>
    </submittedName>
</protein>
<comment type="caution">
    <text evidence="2">The sequence shown here is derived from an EMBL/GenBank/DDBJ whole genome shotgun (WGS) entry which is preliminary data.</text>
</comment>
<dbReference type="GO" id="GO:0051536">
    <property type="term" value="F:iron-sulfur cluster binding"/>
    <property type="evidence" value="ECO:0007669"/>
    <property type="project" value="InterPro"/>
</dbReference>
<evidence type="ECO:0000259" key="1">
    <source>
        <dbReference type="Pfam" id="PF01592"/>
    </source>
</evidence>
<dbReference type="Pfam" id="PF01592">
    <property type="entry name" value="NifU_N"/>
    <property type="match status" value="1"/>
</dbReference>
<dbReference type="CDD" id="cd06664">
    <property type="entry name" value="IscU_like"/>
    <property type="match status" value="1"/>
</dbReference>
<dbReference type="EMBL" id="LNQE01000174">
    <property type="protein sequence ID" value="KUG28801.1"/>
    <property type="molecule type" value="Genomic_DNA"/>
</dbReference>
<proteinExistence type="predicted"/>
<gene>
    <name evidence="2" type="ORF">ASZ90_001312</name>
</gene>
<dbReference type="AlphaFoldDB" id="A0A0W8G716"/>
<accession>A0A0W8G716</accession>
<dbReference type="GO" id="GO:0016226">
    <property type="term" value="P:iron-sulfur cluster assembly"/>
    <property type="evidence" value="ECO:0007669"/>
    <property type="project" value="InterPro"/>
</dbReference>
<dbReference type="InterPro" id="IPR002871">
    <property type="entry name" value="NIF_FeS_clus_asmbl_NifU_N"/>
</dbReference>
<dbReference type="Gene3D" id="3.90.1010.10">
    <property type="match status" value="1"/>
</dbReference>
<dbReference type="PANTHER" id="PTHR10093">
    <property type="entry name" value="IRON-SULFUR CLUSTER ASSEMBLY ENZYME NIFU HOMOLOG"/>
    <property type="match status" value="1"/>
</dbReference>
<sequence length="155" mass="16241">MADMHDGKASRPAGFLDDLAADLQTGIDAQALAHYGPETFRRWKALPAMGRLPDADGVGRLTGSCGDTIEISLTIDDQRIVTGGFFSDGCGASQVCASVAVELAMGQGVEAAYDITDADILALLPGFPADEAHCAFLAAEALRMALQDTMHRARS</sequence>